<gene>
    <name evidence="1" type="ORF">FMOSSE_LOCUS8786</name>
</gene>
<sequence length="82" mass="9654">RVDNYGHERISAMPANNTFYYEQKPLPVSENIYHYGQQMSIPENSNSSGNFQRSSIQNIDFDNLKNEIVQVVRQELAQNRYR</sequence>
<evidence type="ECO:0000313" key="2">
    <source>
        <dbReference type="Proteomes" id="UP000789375"/>
    </source>
</evidence>
<dbReference type="AlphaFoldDB" id="A0A9N9CBS4"/>
<organism evidence="1 2">
    <name type="scientific">Funneliformis mosseae</name>
    <name type="common">Endomycorrhizal fungus</name>
    <name type="synonym">Glomus mosseae</name>
    <dbReference type="NCBI Taxonomy" id="27381"/>
    <lineage>
        <taxon>Eukaryota</taxon>
        <taxon>Fungi</taxon>
        <taxon>Fungi incertae sedis</taxon>
        <taxon>Mucoromycota</taxon>
        <taxon>Glomeromycotina</taxon>
        <taxon>Glomeromycetes</taxon>
        <taxon>Glomerales</taxon>
        <taxon>Glomeraceae</taxon>
        <taxon>Funneliformis</taxon>
    </lineage>
</organism>
<comment type="caution">
    <text evidence="1">The sequence shown here is derived from an EMBL/GenBank/DDBJ whole genome shotgun (WGS) entry which is preliminary data.</text>
</comment>
<keyword evidence="2" id="KW-1185">Reference proteome</keyword>
<dbReference type="EMBL" id="CAJVPP010002374">
    <property type="protein sequence ID" value="CAG8597868.1"/>
    <property type="molecule type" value="Genomic_DNA"/>
</dbReference>
<accession>A0A9N9CBS4</accession>
<reference evidence="1" key="1">
    <citation type="submission" date="2021-06" db="EMBL/GenBank/DDBJ databases">
        <authorList>
            <person name="Kallberg Y."/>
            <person name="Tangrot J."/>
            <person name="Rosling A."/>
        </authorList>
    </citation>
    <scope>NUCLEOTIDE SEQUENCE</scope>
    <source>
        <strain evidence="1">87-6 pot B 2015</strain>
    </source>
</reference>
<feature type="non-terminal residue" evidence="1">
    <location>
        <position position="1"/>
    </location>
</feature>
<dbReference type="Proteomes" id="UP000789375">
    <property type="component" value="Unassembled WGS sequence"/>
</dbReference>
<protein>
    <submittedName>
        <fullName evidence="1">8428_t:CDS:1</fullName>
    </submittedName>
</protein>
<evidence type="ECO:0000313" key="1">
    <source>
        <dbReference type="EMBL" id="CAG8597868.1"/>
    </source>
</evidence>
<proteinExistence type="predicted"/>
<name>A0A9N9CBS4_FUNMO</name>